<keyword evidence="4 6" id="KW-0472">Membrane</keyword>
<reference evidence="8 9" key="1">
    <citation type="submission" date="2018-08" db="EMBL/GenBank/DDBJ databases">
        <title>A genome reference for cultivated species of the human gut microbiota.</title>
        <authorList>
            <person name="Zou Y."/>
            <person name="Xue W."/>
            <person name="Luo G."/>
        </authorList>
    </citation>
    <scope>NUCLEOTIDE SEQUENCE [LARGE SCALE GENOMIC DNA]</scope>
    <source>
        <strain evidence="8 9">AF38-2</strain>
    </source>
</reference>
<feature type="transmembrane region" description="Helical" evidence="6">
    <location>
        <begin position="205"/>
        <end position="222"/>
    </location>
</feature>
<dbReference type="InterPro" id="IPR011990">
    <property type="entry name" value="TPR-like_helical_dom_sf"/>
</dbReference>
<evidence type="ECO:0000256" key="5">
    <source>
        <dbReference type="PROSITE-ProRule" id="PRU00339"/>
    </source>
</evidence>
<feature type="transmembrane region" description="Helical" evidence="6">
    <location>
        <begin position="320"/>
        <end position="336"/>
    </location>
</feature>
<organism evidence="8 9">
    <name type="scientific">Bacteroides xylanisolvens</name>
    <dbReference type="NCBI Taxonomy" id="371601"/>
    <lineage>
        <taxon>Bacteria</taxon>
        <taxon>Pseudomonadati</taxon>
        <taxon>Bacteroidota</taxon>
        <taxon>Bacteroidia</taxon>
        <taxon>Bacteroidales</taxon>
        <taxon>Bacteroidaceae</taxon>
        <taxon>Bacteroides</taxon>
    </lineage>
</organism>
<evidence type="ECO:0000256" key="4">
    <source>
        <dbReference type="ARBA" id="ARBA00023136"/>
    </source>
</evidence>
<evidence type="ECO:0000256" key="6">
    <source>
        <dbReference type="SAM" id="Phobius"/>
    </source>
</evidence>
<dbReference type="Proteomes" id="UP000284495">
    <property type="component" value="Unassembled WGS sequence"/>
</dbReference>
<dbReference type="RefSeq" id="WP_118219574.1">
    <property type="nucleotide sequence ID" value="NZ_QROO01000061.1"/>
</dbReference>
<dbReference type="PROSITE" id="PS50005">
    <property type="entry name" value="TPR"/>
    <property type="match status" value="1"/>
</dbReference>
<keyword evidence="3 6" id="KW-1133">Transmembrane helix</keyword>
<evidence type="ECO:0000256" key="3">
    <source>
        <dbReference type="ARBA" id="ARBA00022989"/>
    </source>
</evidence>
<comment type="caution">
    <text evidence="8">The sequence shown here is derived from an EMBL/GenBank/DDBJ whole genome shotgun (WGS) entry which is preliminary data.</text>
</comment>
<dbReference type="PANTHER" id="PTHR37422:SF13">
    <property type="entry name" value="LIPOPOLYSACCHARIDE BIOSYNTHESIS PROTEIN PA4999-RELATED"/>
    <property type="match status" value="1"/>
</dbReference>
<evidence type="ECO:0000313" key="8">
    <source>
        <dbReference type="EMBL" id="RHL31606.1"/>
    </source>
</evidence>
<dbReference type="SUPFAM" id="SSF48452">
    <property type="entry name" value="TPR-like"/>
    <property type="match status" value="1"/>
</dbReference>
<dbReference type="Pfam" id="PF04932">
    <property type="entry name" value="Wzy_C"/>
    <property type="match status" value="1"/>
</dbReference>
<gene>
    <name evidence="8" type="ORF">DW027_26460</name>
</gene>
<feature type="transmembrane region" description="Helical" evidence="6">
    <location>
        <begin position="142"/>
        <end position="161"/>
    </location>
</feature>
<keyword evidence="5" id="KW-0802">TPR repeat</keyword>
<comment type="subcellular location">
    <subcellularLocation>
        <location evidence="1">Membrane</location>
        <topology evidence="1">Multi-pass membrane protein</topology>
    </subcellularLocation>
</comment>
<feature type="transmembrane region" description="Helical" evidence="6">
    <location>
        <begin position="167"/>
        <end position="185"/>
    </location>
</feature>
<feature type="transmembrane region" description="Helical" evidence="6">
    <location>
        <begin position="115"/>
        <end position="135"/>
    </location>
</feature>
<proteinExistence type="predicted"/>
<evidence type="ECO:0000259" key="7">
    <source>
        <dbReference type="Pfam" id="PF04932"/>
    </source>
</evidence>
<evidence type="ECO:0000256" key="2">
    <source>
        <dbReference type="ARBA" id="ARBA00022692"/>
    </source>
</evidence>
<sequence length="550" mass="63055">MCLTKKESVAYFLGGLGIVSMLSVVLLRFEDIPVGATEGHWLWIGRAFISLSISLVLIALLLSPPIKVDKLGSLFSWILILLSSIEAVWGLLQLAGCAMPGNLLFTLTGTFNNPGPYSGYVAVGYMLCFNEWLGLKEKGRRTPVYFVVEIVLVLLLCVLIAAMSRAAWLAVVVSSVWLCFVRYSWHRRLSHYLHENKWKVISGGVMLLSVCVGLLCILGFVIKGNSALGRLFIWKLCIQAIAGQPLTGYGDGSFMHVCGVLQEKHFASGDYEAWEEYVAGIPEYAFNDYLQIAVEKGLLVLILFLAIICLAWYRAYRRKKYGFCAVLMSLSVFAFFSYPLQIPVLQVTFYAIIGMCFWEDILRSRFWLVLIVLFLGGTGWAICTDNSYSAYVNWKKDSRWYYNGKYEIAEEKYVRLYPLLKGNHNFLYEYGHILYELGKYEQSVDIVEEALELCNTQVVWYLQGMNYWKLNRYEEAEKCLIRSRNVLPIRIYSYYVLTKFYADPVCFQPEKMKENARIVLTKEPKVMSKAIEDMREKVRALLEERERAVK</sequence>
<accession>A0A415K5R9</accession>
<feature type="transmembrane region" description="Helical" evidence="6">
    <location>
        <begin position="74"/>
        <end position="95"/>
    </location>
</feature>
<feature type="transmembrane region" description="Helical" evidence="6">
    <location>
        <begin position="9"/>
        <end position="29"/>
    </location>
</feature>
<feature type="repeat" description="TPR" evidence="5">
    <location>
        <begin position="424"/>
        <end position="457"/>
    </location>
</feature>
<name>A0A415K5R9_9BACE</name>
<keyword evidence="2 6" id="KW-0812">Transmembrane</keyword>
<feature type="domain" description="O-antigen ligase-related" evidence="7">
    <location>
        <begin position="150"/>
        <end position="305"/>
    </location>
</feature>
<feature type="transmembrane region" description="Helical" evidence="6">
    <location>
        <begin position="41"/>
        <end position="62"/>
    </location>
</feature>
<dbReference type="PANTHER" id="PTHR37422">
    <property type="entry name" value="TEICHURONIC ACID BIOSYNTHESIS PROTEIN TUAE"/>
    <property type="match status" value="1"/>
</dbReference>
<feature type="transmembrane region" description="Helical" evidence="6">
    <location>
        <begin position="365"/>
        <end position="382"/>
    </location>
</feature>
<dbReference type="Gene3D" id="1.25.40.10">
    <property type="entry name" value="Tetratricopeptide repeat domain"/>
    <property type="match status" value="1"/>
</dbReference>
<dbReference type="GO" id="GO:0016020">
    <property type="term" value="C:membrane"/>
    <property type="evidence" value="ECO:0007669"/>
    <property type="project" value="UniProtKB-SubCell"/>
</dbReference>
<dbReference type="InterPro" id="IPR019734">
    <property type="entry name" value="TPR_rpt"/>
</dbReference>
<dbReference type="InterPro" id="IPR007016">
    <property type="entry name" value="O-antigen_ligase-rel_domated"/>
</dbReference>
<evidence type="ECO:0000313" key="9">
    <source>
        <dbReference type="Proteomes" id="UP000284495"/>
    </source>
</evidence>
<dbReference type="EMBL" id="QROO01000061">
    <property type="protein sequence ID" value="RHL31606.1"/>
    <property type="molecule type" value="Genomic_DNA"/>
</dbReference>
<feature type="transmembrane region" description="Helical" evidence="6">
    <location>
        <begin position="297"/>
        <end position="313"/>
    </location>
</feature>
<protein>
    <recommendedName>
        <fullName evidence="7">O-antigen ligase-related domain-containing protein</fullName>
    </recommendedName>
</protein>
<dbReference type="AlphaFoldDB" id="A0A415K5R9"/>
<dbReference type="Pfam" id="PF12895">
    <property type="entry name" value="ANAPC3"/>
    <property type="match status" value="1"/>
</dbReference>
<evidence type="ECO:0000256" key="1">
    <source>
        <dbReference type="ARBA" id="ARBA00004141"/>
    </source>
</evidence>
<dbReference type="InterPro" id="IPR051533">
    <property type="entry name" value="WaaL-like"/>
</dbReference>